<dbReference type="OrthoDB" id="6366777at2759"/>
<dbReference type="RefSeq" id="XP_023934821.2">
    <property type="nucleotide sequence ID" value="XM_024079053.2"/>
</dbReference>
<evidence type="ECO:0000256" key="1">
    <source>
        <dbReference type="SAM" id="MobiDB-lite"/>
    </source>
</evidence>
<feature type="signal peptide" evidence="2">
    <location>
        <begin position="1"/>
        <end position="22"/>
    </location>
</feature>
<keyword evidence="2" id="KW-0732">Signal</keyword>
<name>A0A6J1MWF0_BICAN</name>
<sequence length="130" mass="14142">MAHSILAASVIAVLVISVGVGAKRGCSAFGHSCYGGHGKRSDSSLRSSSELLGQPGQAETPPQPMYPQPYGVLSAGDDIIPVRDGGAYDRDGLRARDALKMKMRNILRYWMDYYRRSRSTEDGPYTFDAL</sequence>
<evidence type="ECO:0000313" key="4">
    <source>
        <dbReference type="RefSeq" id="XP_023934821.2"/>
    </source>
</evidence>
<proteinExistence type="predicted"/>
<keyword evidence="4" id="KW-0527">Neuropeptide</keyword>
<evidence type="ECO:0000313" key="3">
    <source>
        <dbReference type="Proteomes" id="UP001652582"/>
    </source>
</evidence>
<dbReference type="GO" id="GO:0007218">
    <property type="term" value="P:neuropeptide signaling pathway"/>
    <property type="evidence" value="ECO:0007669"/>
    <property type="project" value="UniProtKB-KW"/>
</dbReference>
<dbReference type="AlphaFoldDB" id="A0A6J1MWF0"/>
<accession>A0A6J1MWF0</accession>
<dbReference type="KEGG" id="bany:112043575"/>
<feature type="chain" id="PRO_5046452583" evidence="2">
    <location>
        <begin position="23"/>
        <end position="130"/>
    </location>
</feature>
<gene>
    <name evidence="4" type="primary">LOC112043575</name>
</gene>
<dbReference type="GeneID" id="112043575"/>
<reference evidence="4" key="1">
    <citation type="submission" date="2025-08" db="UniProtKB">
        <authorList>
            <consortium name="RefSeq"/>
        </authorList>
    </citation>
    <scope>IDENTIFICATION</scope>
</reference>
<organism evidence="3 4">
    <name type="scientific">Bicyclus anynana</name>
    <name type="common">Squinting bush brown butterfly</name>
    <dbReference type="NCBI Taxonomy" id="110368"/>
    <lineage>
        <taxon>Eukaryota</taxon>
        <taxon>Metazoa</taxon>
        <taxon>Ecdysozoa</taxon>
        <taxon>Arthropoda</taxon>
        <taxon>Hexapoda</taxon>
        <taxon>Insecta</taxon>
        <taxon>Pterygota</taxon>
        <taxon>Neoptera</taxon>
        <taxon>Endopterygota</taxon>
        <taxon>Lepidoptera</taxon>
        <taxon>Glossata</taxon>
        <taxon>Ditrysia</taxon>
        <taxon>Papilionoidea</taxon>
        <taxon>Nymphalidae</taxon>
        <taxon>Satyrinae</taxon>
        <taxon>Satyrini</taxon>
        <taxon>Mycalesina</taxon>
        <taxon>Bicyclus</taxon>
    </lineage>
</organism>
<protein>
    <submittedName>
        <fullName evidence="4">Neuropeptide CCHamide-2</fullName>
    </submittedName>
</protein>
<keyword evidence="3" id="KW-1185">Reference proteome</keyword>
<evidence type="ECO:0000256" key="2">
    <source>
        <dbReference type="SAM" id="SignalP"/>
    </source>
</evidence>
<feature type="region of interest" description="Disordered" evidence="1">
    <location>
        <begin position="34"/>
        <end position="68"/>
    </location>
</feature>
<dbReference type="Proteomes" id="UP001652582">
    <property type="component" value="Chromosome 10"/>
</dbReference>